<name>A0A6N2YQC0_9STRE</name>
<dbReference type="Gene3D" id="2.60.40.1140">
    <property type="entry name" value="Collagen-binding surface protein Cna, B-type domain"/>
    <property type="match status" value="1"/>
</dbReference>
<sequence>MTLTAANKWTYTWTNLAEKANKKDIVYSVKKVTKVDDYTTTEGKVENGNVTITNTHVPVIPEELEDPKTTDVTFSKVEVNGSAELPGASLKVVSGETADGQIATDAKTGENLAWTSGDTAKVFSLSEGAYTMVESQAPAGYDLAESITFRVTADGQVEVKGTDGSWTVQADAIIKMEDAKTPVIPEKNSQIPQQLMIQQLRQVILINNQRRNKKRNHSFHQQEIAAV</sequence>
<evidence type="ECO:0000259" key="1">
    <source>
        <dbReference type="Pfam" id="PF05738"/>
    </source>
</evidence>
<dbReference type="InterPro" id="IPR008454">
    <property type="entry name" value="Collagen-bd_Cna-like_B-typ_dom"/>
</dbReference>
<dbReference type="InterPro" id="IPR013783">
    <property type="entry name" value="Ig-like_fold"/>
</dbReference>
<feature type="domain" description="CNA-B" evidence="1">
    <location>
        <begin position="2"/>
        <end position="55"/>
    </location>
</feature>
<dbReference type="SUPFAM" id="SSF49478">
    <property type="entry name" value="Cna protein B-type domain"/>
    <property type="match status" value="1"/>
</dbReference>
<dbReference type="EMBL" id="CACRUI010000001">
    <property type="protein sequence ID" value="VYT68038.1"/>
    <property type="molecule type" value="Genomic_DNA"/>
</dbReference>
<evidence type="ECO:0000313" key="3">
    <source>
        <dbReference type="EMBL" id="VYT68038.1"/>
    </source>
</evidence>
<evidence type="ECO:0000259" key="2">
    <source>
        <dbReference type="Pfam" id="PF17802"/>
    </source>
</evidence>
<gene>
    <name evidence="3" type="primary">cna_2</name>
    <name evidence="3" type="ORF">SLLFYP71_00168</name>
</gene>
<dbReference type="CDD" id="cd00222">
    <property type="entry name" value="CollagenBindB"/>
    <property type="match status" value="1"/>
</dbReference>
<organism evidence="3">
    <name type="scientific">Streptococcus lutetiensis</name>
    <dbReference type="NCBI Taxonomy" id="150055"/>
    <lineage>
        <taxon>Bacteria</taxon>
        <taxon>Bacillati</taxon>
        <taxon>Bacillota</taxon>
        <taxon>Bacilli</taxon>
        <taxon>Lactobacillales</taxon>
        <taxon>Streptococcaceae</taxon>
        <taxon>Streptococcus</taxon>
    </lineage>
</organism>
<keyword evidence="3" id="KW-0176">Collagen</keyword>
<dbReference type="RefSeq" id="WP_231853231.1">
    <property type="nucleotide sequence ID" value="NZ_CABEIR010000002.1"/>
</dbReference>
<proteinExistence type="predicted"/>
<dbReference type="Pfam" id="PF17802">
    <property type="entry name" value="SpaA"/>
    <property type="match status" value="1"/>
</dbReference>
<dbReference type="AlphaFoldDB" id="A0A6N2YQC0"/>
<reference evidence="3" key="1">
    <citation type="submission" date="2019-11" db="EMBL/GenBank/DDBJ databases">
        <authorList>
            <person name="Feng L."/>
        </authorList>
    </citation>
    <scope>NUCLEOTIDE SEQUENCE</scope>
    <source>
        <strain evidence="3">SLutetiensisLFYP71</strain>
    </source>
</reference>
<dbReference type="InterPro" id="IPR041033">
    <property type="entry name" value="SpaA_PFL_dom_1"/>
</dbReference>
<accession>A0A6N2YQC0</accession>
<feature type="domain" description="SpaA-like prealbumin fold" evidence="2">
    <location>
        <begin position="71"/>
        <end position="163"/>
    </location>
</feature>
<protein>
    <submittedName>
        <fullName evidence="3">Collagen adhesin</fullName>
    </submittedName>
</protein>
<dbReference type="Pfam" id="PF05738">
    <property type="entry name" value="Cna_B"/>
    <property type="match status" value="1"/>
</dbReference>
<dbReference type="Gene3D" id="2.60.40.10">
    <property type="entry name" value="Immunoglobulins"/>
    <property type="match status" value="1"/>
</dbReference>